<dbReference type="InterPro" id="IPR025303">
    <property type="entry name" value="PdaC"/>
</dbReference>
<gene>
    <name evidence="3" type="ORF">D1223_08225</name>
</gene>
<reference evidence="3 4" key="1">
    <citation type="submission" date="2018-08" db="EMBL/GenBank/DDBJ databases">
        <title>Henriciella mobilis sp. nov., isolated from seawater.</title>
        <authorList>
            <person name="Cheng H."/>
            <person name="Wu Y.-H."/>
            <person name="Xu X.-W."/>
            <person name="Guo L.-L."/>
        </authorList>
    </citation>
    <scope>NUCLEOTIDE SEQUENCE [LARGE SCALE GENOMIC DNA]</scope>
    <source>
        <strain evidence="3 4">JN25</strain>
    </source>
</reference>
<protein>
    <submittedName>
        <fullName evidence="3">DUF3298 domain-containing protein</fullName>
    </submittedName>
</protein>
<feature type="chain" id="PRO_5017450595" evidence="1">
    <location>
        <begin position="20"/>
        <end position="290"/>
    </location>
</feature>
<feature type="signal peptide" evidence="1">
    <location>
        <begin position="1"/>
        <end position="19"/>
    </location>
</feature>
<comment type="caution">
    <text evidence="3">The sequence shown here is derived from an EMBL/GenBank/DDBJ whole genome shotgun (WGS) entry which is preliminary data.</text>
</comment>
<dbReference type="Pfam" id="PF13739">
    <property type="entry name" value="PdaC"/>
    <property type="match status" value="1"/>
</dbReference>
<evidence type="ECO:0000313" key="4">
    <source>
        <dbReference type="Proteomes" id="UP000266385"/>
    </source>
</evidence>
<sequence>MVGSYVVRWSGLIAAFAVAACGAEQLPSSPSELAEPDTQTNAKGTAASTDELFNSSPQVAIVNGEQAATIDISLPKDLDTLHPDLGDEIRSRANRGTEAFIATAEADKAEAAEKGYDFRPHSLDVKWIEVGPREGRLAAYLGTYATYTGGAHPNVLFDVLNWDRVDNVLVTFEDLFDDPQAARAAMTLALKDGLLEQKRIRLEGTGISENEMMTAWVGPAFEGNESVFQGFTFARSSDPARSGGMIYHFAPYEVGAYAEGVYEVGVSYEAFESELKPAYTDAFGGEPILP</sequence>
<dbReference type="OrthoDB" id="4760806at2"/>
<dbReference type="RefSeq" id="WP_119375907.1">
    <property type="nucleotide sequence ID" value="NZ_QWFX01000006.1"/>
</dbReference>
<proteinExistence type="predicted"/>
<dbReference type="Gene3D" id="3.30.565.40">
    <property type="entry name" value="Fervidobacterium nodosum Rt17-B1 like"/>
    <property type="match status" value="1"/>
</dbReference>
<name>A0A399RKR3_9PROT</name>
<feature type="domain" description="Deacetylase PdaC" evidence="2">
    <location>
        <begin position="64"/>
        <end position="154"/>
    </location>
</feature>
<dbReference type="Proteomes" id="UP000266385">
    <property type="component" value="Unassembled WGS sequence"/>
</dbReference>
<dbReference type="EMBL" id="QWFX01000006">
    <property type="protein sequence ID" value="RIJ30597.1"/>
    <property type="molecule type" value="Genomic_DNA"/>
</dbReference>
<evidence type="ECO:0000313" key="3">
    <source>
        <dbReference type="EMBL" id="RIJ30597.1"/>
    </source>
</evidence>
<keyword evidence="4" id="KW-1185">Reference proteome</keyword>
<dbReference type="AlphaFoldDB" id="A0A399RKR3"/>
<dbReference type="InterPro" id="IPR037126">
    <property type="entry name" value="PdaC/RsiV-like_sf"/>
</dbReference>
<dbReference type="Gene3D" id="3.90.640.20">
    <property type="entry name" value="Heat-shock cognate protein, ATPase"/>
    <property type="match status" value="1"/>
</dbReference>
<evidence type="ECO:0000259" key="2">
    <source>
        <dbReference type="Pfam" id="PF13739"/>
    </source>
</evidence>
<evidence type="ECO:0000256" key="1">
    <source>
        <dbReference type="SAM" id="SignalP"/>
    </source>
</evidence>
<keyword evidence="1" id="KW-0732">Signal</keyword>
<accession>A0A399RKR3</accession>
<organism evidence="3 4">
    <name type="scientific">Henriciella mobilis</name>
    <dbReference type="NCBI Taxonomy" id="2305467"/>
    <lineage>
        <taxon>Bacteria</taxon>
        <taxon>Pseudomonadati</taxon>
        <taxon>Pseudomonadota</taxon>
        <taxon>Alphaproteobacteria</taxon>
        <taxon>Hyphomonadales</taxon>
        <taxon>Hyphomonadaceae</taxon>
        <taxon>Henriciella</taxon>
    </lineage>
</organism>